<evidence type="ECO:0000256" key="3">
    <source>
        <dbReference type="ARBA" id="ARBA00022598"/>
    </source>
</evidence>
<keyword evidence="4" id="KW-0576">Peroxisome</keyword>
<dbReference type="GO" id="GO:0005777">
    <property type="term" value="C:peroxisome"/>
    <property type="evidence" value="ECO:0007669"/>
    <property type="project" value="UniProtKB-SubCell"/>
</dbReference>
<organism evidence="7 8">
    <name type="scientific">Brassicogethes aeneus</name>
    <name type="common">Rape pollen beetle</name>
    <name type="synonym">Meligethes aeneus</name>
    <dbReference type="NCBI Taxonomy" id="1431903"/>
    <lineage>
        <taxon>Eukaryota</taxon>
        <taxon>Metazoa</taxon>
        <taxon>Ecdysozoa</taxon>
        <taxon>Arthropoda</taxon>
        <taxon>Hexapoda</taxon>
        <taxon>Insecta</taxon>
        <taxon>Pterygota</taxon>
        <taxon>Neoptera</taxon>
        <taxon>Endopterygota</taxon>
        <taxon>Coleoptera</taxon>
        <taxon>Polyphaga</taxon>
        <taxon>Cucujiformia</taxon>
        <taxon>Nitidulidae</taxon>
        <taxon>Meligethinae</taxon>
        <taxon>Brassicogethes</taxon>
    </lineage>
</organism>
<keyword evidence="3" id="KW-0436">Ligase</keyword>
<evidence type="ECO:0000313" key="8">
    <source>
        <dbReference type="Proteomes" id="UP001154078"/>
    </source>
</evidence>
<name>A0A9P0BMQ7_BRAAE</name>
<evidence type="ECO:0000256" key="4">
    <source>
        <dbReference type="ARBA" id="ARBA00023140"/>
    </source>
</evidence>
<dbReference type="InterPro" id="IPR020845">
    <property type="entry name" value="AMP-binding_CS"/>
</dbReference>
<dbReference type="OrthoDB" id="10253869at2759"/>
<dbReference type="Gene3D" id="3.30.300.30">
    <property type="match status" value="1"/>
</dbReference>
<dbReference type="Proteomes" id="UP001154078">
    <property type="component" value="Chromosome 9"/>
</dbReference>
<dbReference type="InterPro" id="IPR025110">
    <property type="entry name" value="AMP-bd_C"/>
</dbReference>
<gene>
    <name evidence="7" type="ORF">MELIAE_LOCUS13258</name>
</gene>
<dbReference type="InterPro" id="IPR045851">
    <property type="entry name" value="AMP-bd_C_sf"/>
</dbReference>
<feature type="domain" description="AMP-binding enzyme C-terminal" evidence="6">
    <location>
        <begin position="448"/>
        <end position="523"/>
    </location>
</feature>
<evidence type="ECO:0000259" key="6">
    <source>
        <dbReference type="Pfam" id="PF13193"/>
    </source>
</evidence>
<comment type="subcellular location">
    <subcellularLocation>
        <location evidence="1">Peroxisome</location>
    </subcellularLocation>
</comment>
<dbReference type="InterPro" id="IPR000873">
    <property type="entry name" value="AMP-dep_synth/lig_dom"/>
</dbReference>
<dbReference type="GO" id="GO:0016405">
    <property type="term" value="F:CoA-ligase activity"/>
    <property type="evidence" value="ECO:0007669"/>
    <property type="project" value="TreeGrafter"/>
</dbReference>
<dbReference type="PROSITE" id="PS00455">
    <property type="entry name" value="AMP_BINDING"/>
    <property type="match status" value="1"/>
</dbReference>
<comment type="similarity">
    <text evidence="2">Belongs to the ATP-dependent AMP-binding enzyme family.</text>
</comment>
<dbReference type="AlphaFoldDB" id="A0A9P0BMQ7"/>
<protein>
    <submittedName>
        <fullName evidence="7">Uncharacterized protein</fullName>
    </submittedName>
</protein>
<dbReference type="EMBL" id="OV121140">
    <property type="protein sequence ID" value="CAH0564802.1"/>
    <property type="molecule type" value="Genomic_DNA"/>
</dbReference>
<sequence>MCRTSQMARILKGPKGKHTNVDYGNLGKYMHDAAQKYANNIFQIDADLDIKETYAQAHLRARRLALSLKGHGLQKDDIITICSRNNLNNVIPLIAGLFLGAKIASIDPTLSLIDCKHCINLVKPKFIFVENTSVELIESSLDCIGCAPIIVVIGKFDRHLSFDDLTKEHKDEATVKPVVFSSKETAFIFFSSGTTGLPKGICCSHDAIFKTAINILDSDFMRSDVNFHLSTLYWITAVVCLMRTYIKGGQRVFSSNPTPEEVLKLLDKYKVTSTLFPPIFLYSILEVPNLKKYNLESLYSITFGGTPMTMELIARMQDTFKHVKFQLAYGMTETSGSFTHFDFTRDKDIYLKKRMSSGKAAVDVEIKIVDIETRKLLPPNQNGEILVKPASIPNGYHNNSEMSQHFDEEGFLKTGDVGYYDEDECIYIVDRIKEMFKYQVWHIVPNSIEQVLMEHPAIKEAVVIGFPWGADGEVPAACVVLKDDQLVSVEELHKFVEERVADRQRLRGGINFVDSIPKTPSGKFQRRVIREIYKKL</sequence>
<proteinExistence type="inferred from homology"/>
<evidence type="ECO:0000259" key="5">
    <source>
        <dbReference type="Pfam" id="PF00501"/>
    </source>
</evidence>
<reference evidence="7" key="1">
    <citation type="submission" date="2021-12" db="EMBL/GenBank/DDBJ databases">
        <authorList>
            <person name="King R."/>
        </authorList>
    </citation>
    <scope>NUCLEOTIDE SEQUENCE</scope>
</reference>
<dbReference type="SUPFAM" id="SSF56801">
    <property type="entry name" value="Acetyl-CoA synthetase-like"/>
    <property type="match status" value="1"/>
</dbReference>
<dbReference type="Pfam" id="PF13193">
    <property type="entry name" value="AMP-binding_C"/>
    <property type="match status" value="1"/>
</dbReference>
<dbReference type="FunFam" id="3.30.300.30:FF:000007">
    <property type="entry name" value="4-coumarate--CoA ligase 2"/>
    <property type="match status" value="1"/>
</dbReference>
<evidence type="ECO:0000313" key="7">
    <source>
        <dbReference type="EMBL" id="CAH0564802.1"/>
    </source>
</evidence>
<evidence type="ECO:0000256" key="2">
    <source>
        <dbReference type="ARBA" id="ARBA00006432"/>
    </source>
</evidence>
<feature type="domain" description="AMP-dependent synthetase/ligase" evidence="5">
    <location>
        <begin position="32"/>
        <end position="397"/>
    </location>
</feature>
<keyword evidence="8" id="KW-1185">Reference proteome</keyword>
<accession>A0A9P0BMQ7</accession>
<dbReference type="PANTHER" id="PTHR24096:SF149">
    <property type="entry name" value="AMP-BINDING DOMAIN-CONTAINING PROTEIN-RELATED"/>
    <property type="match status" value="1"/>
</dbReference>
<dbReference type="InterPro" id="IPR042099">
    <property type="entry name" value="ANL_N_sf"/>
</dbReference>
<dbReference type="PANTHER" id="PTHR24096">
    <property type="entry name" value="LONG-CHAIN-FATTY-ACID--COA LIGASE"/>
    <property type="match status" value="1"/>
</dbReference>
<evidence type="ECO:0000256" key="1">
    <source>
        <dbReference type="ARBA" id="ARBA00004275"/>
    </source>
</evidence>
<dbReference type="Pfam" id="PF00501">
    <property type="entry name" value="AMP-binding"/>
    <property type="match status" value="1"/>
</dbReference>
<dbReference type="Gene3D" id="3.40.50.12780">
    <property type="entry name" value="N-terminal domain of ligase-like"/>
    <property type="match status" value="1"/>
</dbReference>